<accession>A0A8H3L0F5</accession>
<reference evidence="3" key="1">
    <citation type="submission" date="2019-10" db="EMBL/GenBank/DDBJ databases">
        <title>Conservation and host-specific expression of non-tandemly repeated heterogenous ribosome RNA gene in arbuscular mycorrhizal fungi.</title>
        <authorList>
            <person name="Maeda T."/>
            <person name="Kobayashi Y."/>
            <person name="Nakagawa T."/>
            <person name="Ezawa T."/>
            <person name="Yamaguchi K."/>
            <person name="Bino T."/>
            <person name="Nishimoto Y."/>
            <person name="Shigenobu S."/>
            <person name="Kawaguchi M."/>
        </authorList>
    </citation>
    <scope>NUCLEOTIDE SEQUENCE</scope>
    <source>
        <strain evidence="3">HR1</strain>
    </source>
</reference>
<evidence type="ECO:0000259" key="2">
    <source>
        <dbReference type="PROSITE" id="PS50878"/>
    </source>
</evidence>
<keyword evidence="3" id="KW-0808">Transferase</keyword>
<evidence type="ECO:0000256" key="1">
    <source>
        <dbReference type="SAM" id="Coils"/>
    </source>
</evidence>
<proteinExistence type="predicted"/>
<name>A0A8H3L0F5_9GLOM</name>
<dbReference type="PROSITE" id="PS50878">
    <property type="entry name" value="RT_POL"/>
    <property type="match status" value="1"/>
</dbReference>
<organism evidence="3 4">
    <name type="scientific">Rhizophagus clarus</name>
    <dbReference type="NCBI Taxonomy" id="94130"/>
    <lineage>
        <taxon>Eukaryota</taxon>
        <taxon>Fungi</taxon>
        <taxon>Fungi incertae sedis</taxon>
        <taxon>Mucoromycota</taxon>
        <taxon>Glomeromycotina</taxon>
        <taxon>Glomeromycetes</taxon>
        <taxon>Glomerales</taxon>
        <taxon>Glomeraceae</taxon>
        <taxon>Rhizophagus</taxon>
    </lineage>
</organism>
<feature type="domain" description="Reverse transcriptase" evidence="2">
    <location>
        <begin position="259"/>
        <end position="386"/>
    </location>
</feature>
<dbReference type="GO" id="GO:0003964">
    <property type="term" value="F:RNA-directed DNA polymerase activity"/>
    <property type="evidence" value="ECO:0007669"/>
    <property type="project" value="UniProtKB-KW"/>
</dbReference>
<keyword evidence="3" id="KW-0695">RNA-directed DNA polymerase</keyword>
<protein>
    <submittedName>
        <fullName evidence="3">Reverse transcriptase family protein</fullName>
    </submittedName>
</protein>
<dbReference type="OrthoDB" id="2444730at2759"/>
<dbReference type="AlphaFoldDB" id="A0A8H3L0F5"/>
<dbReference type="PANTHER" id="PTHR19446">
    <property type="entry name" value="REVERSE TRANSCRIPTASES"/>
    <property type="match status" value="1"/>
</dbReference>
<feature type="coiled-coil region" evidence="1">
    <location>
        <begin position="134"/>
        <end position="161"/>
    </location>
</feature>
<dbReference type="Proteomes" id="UP000615446">
    <property type="component" value="Unassembled WGS sequence"/>
</dbReference>
<keyword evidence="1" id="KW-0175">Coiled coil</keyword>
<evidence type="ECO:0000313" key="3">
    <source>
        <dbReference type="EMBL" id="GES79448.1"/>
    </source>
</evidence>
<keyword evidence="3" id="KW-0548">Nucleotidyltransferase</keyword>
<dbReference type="EMBL" id="BLAL01000044">
    <property type="protein sequence ID" value="GES79448.1"/>
    <property type="molecule type" value="Genomic_DNA"/>
</dbReference>
<sequence length="386" mass="44330">MNSAPSDLNIIHIWMGNTNCHFDHELDINPSTSCEKEDIPLCFNHLNLIDSFRFLNPESEHWAPFEAHISDSANYFELLISSLNSTLNLLKLNSSQVSNIIDKGWTDIKDLLMSAATHTLPLKKKKTLHPRLDNNNNKNKLSDLKRRIAQKRRKLEQKLYKSHHTITIIAAIEARFMIIQSDQTRWISSALDHHKLNAIIDRLMVTSEDGFQKLLLRPDEVKQAAINAHQQRFSPGISYHLMFHLPPAFVKVILALYHNIFLTGLVLANWQVSTIFPIPKLNKFKYNISNVRPIALLEVVRKIFTKFICTQLANILQDRKDAKENSKELWIILQDISKAFDSISLDFLQLALKQISLPSHAVMCIINLFKDRKVQVATAFGPSLIF</sequence>
<gene>
    <name evidence="3" type="ORF">RCL2_000675100</name>
</gene>
<dbReference type="InterPro" id="IPR000477">
    <property type="entry name" value="RT_dom"/>
</dbReference>
<comment type="caution">
    <text evidence="3">The sequence shown here is derived from an EMBL/GenBank/DDBJ whole genome shotgun (WGS) entry which is preliminary data.</text>
</comment>
<evidence type="ECO:0000313" key="4">
    <source>
        <dbReference type="Proteomes" id="UP000615446"/>
    </source>
</evidence>